<dbReference type="AlphaFoldDB" id="A0A7M3MCB7"/>
<dbReference type="GO" id="GO:0006629">
    <property type="term" value="P:lipid metabolic process"/>
    <property type="evidence" value="ECO:0007669"/>
    <property type="project" value="InterPro"/>
</dbReference>
<dbReference type="Gene3D" id="3.20.20.190">
    <property type="entry name" value="Phosphatidylinositol (PI) phosphodiesterase"/>
    <property type="match status" value="1"/>
</dbReference>
<keyword evidence="3" id="KW-1185">Reference proteome</keyword>
<comment type="caution">
    <text evidence="2">The sequence shown here is derived from an EMBL/GenBank/DDBJ whole genome shotgun (WGS) entry which is preliminary data.</text>
</comment>
<dbReference type="Pfam" id="PF03009">
    <property type="entry name" value="GDPD"/>
    <property type="match status" value="1"/>
</dbReference>
<evidence type="ECO:0000313" key="2">
    <source>
        <dbReference type="EMBL" id="TVM15981.1"/>
    </source>
</evidence>
<dbReference type="GO" id="GO:0008081">
    <property type="term" value="F:phosphoric diester hydrolase activity"/>
    <property type="evidence" value="ECO:0007669"/>
    <property type="project" value="InterPro"/>
</dbReference>
<reference evidence="2 3" key="1">
    <citation type="submission" date="2018-06" db="EMBL/GenBank/DDBJ databases">
        <title>Complete genome of Desulfovibrio indonesiensis P37SLT.</title>
        <authorList>
            <person name="Crispim J.S."/>
            <person name="Vidigal P.M.P."/>
            <person name="Silva L.C.F."/>
            <person name="Laguardia C.N."/>
            <person name="Araujo L.C."/>
            <person name="Dias R.S."/>
            <person name="Sousa M.P."/>
            <person name="Paula S.O."/>
            <person name="Silva C."/>
        </authorList>
    </citation>
    <scope>NUCLEOTIDE SEQUENCE [LARGE SCALE GENOMIC DNA]</scope>
    <source>
        <strain evidence="2 3">P37SLT</strain>
    </source>
</reference>
<dbReference type="EMBL" id="QMIE01000013">
    <property type="protein sequence ID" value="TVM15981.1"/>
    <property type="molecule type" value="Genomic_DNA"/>
</dbReference>
<feature type="domain" description="GP-PDE" evidence="1">
    <location>
        <begin position="25"/>
        <end position="255"/>
    </location>
</feature>
<protein>
    <submittedName>
        <fullName evidence="2">Glycerophosphodiester phosphodiesterase</fullName>
    </submittedName>
</protein>
<dbReference type="PANTHER" id="PTHR46211:SF1">
    <property type="entry name" value="GLYCEROPHOSPHODIESTER PHOSPHODIESTERASE, CYTOPLASMIC"/>
    <property type="match status" value="1"/>
</dbReference>
<dbReference type="Proteomes" id="UP000448292">
    <property type="component" value="Unassembled WGS sequence"/>
</dbReference>
<accession>A0A7M3MCB7</accession>
<gene>
    <name evidence="2" type="ORF">DPQ33_13515</name>
</gene>
<dbReference type="PROSITE" id="PS51704">
    <property type="entry name" value="GP_PDE"/>
    <property type="match status" value="1"/>
</dbReference>
<sequence>MFFGGRGTVHCNMDKGAGMLDWLDGALFAHRGLHGPNKPENSIAAFGAAIDAGYGIELDLRLTADGRVAVFHDEALERMTGAAGIIEESDAAALQFLQLRGPGRHSIPFLNTVLAMVRGKAPLYLELKPSGRVGALEAAVAELLSRYNGPVLVASFQGLSVNWFAEHAPHLPRCLIIGPCPPGPIGEAQHRRERWHHKLSKPHAVSVHHECQPDAWVARLGLQDVSLITWTLKSPAALAAARTWADAYVFEGFMP</sequence>
<dbReference type="PANTHER" id="PTHR46211">
    <property type="entry name" value="GLYCEROPHOSPHORYL DIESTER PHOSPHODIESTERASE"/>
    <property type="match status" value="1"/>
</dbReference>
<dbReference type="InterPro" id="IPR030395">
    <property type="entry name" value="GP_PDE_dom"/>
</dbReference>
<name>A0A7M3MCB7_9BACT</name>
<proteinExistence type="predicted"/>
<dbReference type="SUPFAM" id="SSF51695">
    <property type="entry name" value="PLC-like phosphodiesterases"/>
    <property type="match status" value="1"/>
</dbReference>
<dbReference type="InterPro" id="IPR017946">
    <property type="entry name" value="PLC-like_Pdiesterase_TIM-brl"/>
</dbReference>
<organism evidence="2 3">
    <name type="scientific">Oceanidesulfovibrio indonesiensis</name>
    <dbReference type="NCBI Taxonomy" id="54767"/>
    <lineage>
        <taxon>Bacteria</taxon>
        <taxon>Pseudomonadati</taxon>
        <taxon>Thermodesulfobacteriota</taxon>
        <taxon>Desulfovibrionia</taxon>
        <taxon>Desulfovibrionales</taxon>
        <taxon>Desulfovibrionaceae</taxon>
        <taxon>Oceanidesulfovibrio</taxon>
    </lineage>
</organism>
<evidence type="ECO:0000313" key="3">
    <source>
        <dbReference type="Proteomes" id="UP000448292"/>
    </source>
</evidence>
<evidence type="ECO:0000259" key="1">
    <source>
        <dbReference type="PROSITE" id="PS51704"/>
    </source>
</evidence>